<keyword evidence="8" id="KW-0406">Ion transport</keyword>
<feature type="domain" description="Sodium/calcium exchanger membrane region" evidence="11">
    <location>
        <begin position="468"/>
        <end position="619"/>
    </location>
</feature>
<keyword evidence="13" id="KW-1185">Reference proteome</keyword>
<evidence type="ECO:0000256" key="1">
    <source>
        <dbReference type="ARBA" id="ARBA00004141"/>
    </source>
</evidence>
<feature type="transmembrane region" description="Helical" evidence="10">
    <location>
        <begin position="119"/>
        <end position="141"/>
    </location>
</feature>
<keyword evidence="8" id="KW-0739">Sodium transport</keyword>
<comment type="subcellular location">
    <subcellularLocation>
        <location evidence="1">Membrane</location>
        <topology evidence="1">Multi-pass membrane protein</topology>
    </subcellularLocation>
</comment>
<evidence type="ECO:0000256" key="7">
    <source>
        <dbReference type="ARBA" id="ARBA00023136"/>
    </source>
</evidence>
<evidence type="ECO:0000256" key="4">
    <source>
        <dbReference type="ARBA" id="ARBA00022692"/>
    </source>
</evidence>
<evidence type="ECO:0000256" key="9">
    <source>
        <dbReference type="ARBA" id="ARBA00038187"/>
    </source>
</evidence>
<feature type="transmembrane region" description="Helical" evidence="10">
    <location>
        <begin position="161"/>
        <end position="184"/>
    </location>
</feature>
<name>A0AAD4XI08_9MAGN</name>
<evidence type="ECO:0000256" key="2">
    <source>
        <dbReference type="ARBA" id="ARBA00022448"/>
    </source>
</evidence>
<evidence type="ECO:0000256" key="6">
    <source>
        <dbReference type="ARBA" id="ARBA00023053"/>
    </source>
</evidence>
<dbReference type="PANTHER" id="PTHR12266:SF26">
    <property type="entry name" value="CATION_CALCIUM EXCHANGER 3-LIKE"/>
    <property type="match status" value="1"/>
</dbReference>
<comment type="caution">
    <text evidence="12">The sequence shown here is derived from an EMBL/GenBank/DDBJ whole genome shotgun (WGS) entry which is preliminary data.</text>
</comment>
<evidence type="ECO:0000313" key="13">
    <source>
        <dbReference type="Proteomes" id="UP001202328"/>
    </source>
</evidence>
<dbReference type="GO" id="GO:0008324">
    <property type="term" value="F:monoatomic cation transmembrane transporter activity"/>
    <property type="evidence" value="ECO:0007669"/>
    <property type="project" value="TreeGrafter"/>
</dbReference>
<dbReference type="Gene3D" id="1.20.1420.30">
    <property type="entry name" value="NCX, central ion-binding region"/>
    <property type="match status" value="2"/>
</dbReference>
<dbReference type="GO" id="GO:0015297">
    <property type="term" value="F:antiporter activity"/>
    <property type="evidence" value="ECO:0007669"/>
    <property type="project" value="UniProtKB-KW"/>
</dbReference>
<dbReference type="InterPro" id="IPR004837">
    <property type="entry name" value="NaCa_Exmemb"/>
</dbReference>
<evidence type="ECO:0000259" key="11">
    <source>
        <dbReference type="Pfam" id="PF01699"/>
    </source>
</evidence>
<sequence>MGFPHRGIFNGICGLILLIFFFRSQNSKLGFFSRNLDLENGFHGVIHRRLFEIGENSSLNNSSSSNDLAVKSPSLCSGIQKHEGFGNECEFLKGHPSCTSGGYFDYITFFYCDCQNFHVFGYMVLALWLGALFYLLGNTAADYFCCSLAKLSKLLKLPPTVAGVTLLPLGNGAPDVFASIAAFVGTDAGAVGLNSVLGGAVFVTCIVVGTLSLCVAEKMVRIDRKCFIRDISFFLFTLVSLSVILIIGKISVMGAIAFVSIYVVYAIAVAANEFFRKHAPKLRFDVVTPLLPVRGSIFSHGSEDEESFYSPLLDVDHENDSPELQNTLPQWMWASNVAIYSNHSLMHGMDESSRPLWGWIDDETRTDRKEMSCSSKILTLMEMPLTLPRRLTIPIVEEERWSKVFAVASASLAPMLLAVLWNTQDNMSSESRIISYIIGFVLGATLGSVAAYFTRADHPPRRFLFPWVFGGFFMSIIWFYIVANELVALLVALGVIFGINPSILGLTVLAWGNSMGDLMSNVALAINGGDGVQIAMSGCYAGPMFNTLMGLGISLLIGAWSNSPAPYMLPRDISLIYTMGFLMSGLIWALFVLLRNSMQPNKMLGVGLMIIYLTFLTIRVTSAMGIVSLAGLR</sequence>
<keyword evidence="7 10" id="KW-0472">Membrane</keyword>
<comment type="similarity">
    <text evidence="9">Belongs to the Ca(2+):cation antiporter (CaCA) (TC 2.A.19) family. Cation/calcium exchanger (CCX) subfamily.</text>
</comment>
<feature type="transmembrane region" description="Helical" evidence="10">
    <location>
        <begin position="487"/>
        <end position="511"/>
    </location>
</feature>
<dbReference type="GO" id="GO:0006814">
    <property type="term" value="P:sodium ion transport"/>
    <property type="evidence" value="ECO:0007669"/>
    <property type="project" value="UniProtKB-KW"/>
</dbReference>
<feature type="transmembrane region" description="Helical" evidence="10">
    <location>
        <begin position="464"/>
        <end position="481"/>
    </location>
</feature>
<dbReference type="EMBL" id="JAJJMB010009331">
    <property type="protein sequence ID" value="KAI3914374.1"/>
    <property type="molecule type" value="Genomic_DNA"/>
</dbReference>
<keyword evidence="3" id="KW-0050">Antiport</keyword>
<feature type="transmembrane region" description="Helical" evidence="10">
    <location>
        <begin position="196"/>
        <end position="215"/>
    </location>
</feature>
<reference evidence="12" key="1">
    <citation type="submission" date="2022-04" db="EMBL/GenBank/DDBJ databases">
        <title>A functionally conserved STORR gene fusion in Papaver species that diverged 16.8 million years ago.</title>
        <authorList>
            <person name="Catania T."/>
        </authorList>
    </citation>
    <scope>NUCLEOTIDE SEQUENCE</scope>
    <source>
        <strain evidence="12">S-188037</strain>
    </source>
</reference>
<dbReference type="Pfam" id="PF01699">
    <property type="entry name" value="Na_Ca_ex"/>
    <property type="match status" value="2"/>
</dbReference>
<feature type="transmembrane region" description="Helical" evidence="10">
    <location>
        <begin position="573"/>
        <end position="594"/>
    </location>
</feature>
<dbReference type="InterPro" id="IPR044880">
    <property type="entry name" value="NCX_ion-bd_dom_sf"/>
</dbReference>
<gene>
    <name evidence="12" type="ORF">MKW98_014981</name>
</gene>
<evidence type="ECO:0000256" key="5">
    <source>
        <dbReference type="ARBA" id="ARBA00022989"/>
    </source>
</evidence>
<dbReference type="PANTHER" id="PTHR12266">
    <property type="entry name" value="NA+/CA2+ K+ INDEPENDENT EXCHANGER"/>
    <property type="match status" value="1"/>
</dbReference>
<dbReference type="GO" id="GO:0016020">
    <property type="term" value="C:membrane"/>
    <property type="evidence" value="ECO:0007669"/>
    <property type="project" value="UniProtKB-SubCell"/>
</dbReference>
<accession>A0AAD4XI08</accession>
<keyword evidence="6" id="KW-0915">Sodium</keyword>
<organism evidence="12 13">
    <name type="scientific">Papaver atlanticum</name>
    <dbReference type="NCBI Taxonomy" id="357466"/>
    <lineage>
        <taxon>Eukaryota</taxon>
        <taxon>Viridiplantae</taxon>
        <taxon>Streptophyta</taxon>
        <taxon>Embryophyta</taxon>
        <taxon>Tracheophyta</taxon>
        <taxon>Spermatophyta</taxon>
        <taxon>Magnoliopsida</taxon>
        <taxon>Ranunculales</taxon>
        <taxon>Papaveraceae</taxon>
        <taxon>Papaveroideae</taxon>
        <taxon>Papaver</taxon>
    </lineage>
</organism>
<feature type="domain" description="Sodium/calcium exchanger membrane region" evidence="11">
    <location>
        <begin position="126"/>
        <end position="268"/>
    </location>
</feature>
<feature type="transmembrane region" description="Helical" evidence="10">
    <location>
        <begin position="544"/>
        <end position="561"/>
    </location>
</feature>
<feature type="transmembrane region" description="Helical" evidence="10">
    <location>
        <begin position="7"/>
        <end position="24"/>
    </location>
</feature>
<evidence type="ECO:0000313" key="12">
    <source>
        <dbReference type="EMBL" id="KAI3914374.1"/>
    </source>
</evidence>
<evidence type="ECO:0000256" key="8">
    <source>
        <dbReference type="ARBA" id="ARBA00023201"/>
    </source>
</evidence>
<evidence type="ECO:0000256" key="10">
    <source>
        <dbReference type="SAM" id="Phobius"/>
    </source>
</evidence>
<protein>
    <recommendedName>
        <fullName evidence="11">Sodium/calcium exchanger membrane region domain-containing protein</fullName>
    </recommendedName>
</protein>
<feature type="transmembrane region" description="Helical" evidence="10">
    <location>
        <begin position="433"/>
        <end position="452"/>
    </location>
</feature>
<evidence type="ECO:0000256" key="3">
    <source>
        <dbReference type="ARBA" id="ARBA00022449"/>
    </source>
</evidence>
<keyword evidence="2" id="KW-0813">Transport</keyword>
<feature type="transmembrane region" description="Helical" evidence="10">
    <location>
        <begin position="253"/>
        <end position="275"/>
    </location>
</feature>
<proteinExistence type="inferred from homology"/>
<dbReference type="AlphaFoldDB" id="A0AAD4XI08"/>
<feature type="transmembrane region" description="Helical" evidence="10">
    <location>
        <begin position="606"/>
        <end position="632"/>
    </location>
</feature>
<dbReference type="Proteomes" id="UP001202328">
    <property type="component" value="Unassembled WGS sequence"/>
</dbReference>
<dbReference type="InterPro" id="IPR051359">
    <property type="entry name" value="CaCA_antiporter"/>
</dbReference>
<feature type="transmembrane region" description="Helical" evidence="10">
    <location>
        <begin position="227"/>
        <end position="247"/>
    </location>
</feature>
<keyword evidence="5 10" id="KW-1133">Transmembrane helix</keyword>
<keyword evidence="4 10" id="KW-0812">Transmembrane</keyword>